<dbReference type="Proteomes" id="UP000184212">
    <property type="component" value="Unassembled WGS sequence"/>
</dbReference>
<feature type="compositionally biased region" description="Low complexity" evidence="1">
    <location>
        <begin position="24"/>
        <end position="39"/>
    </location>
</feature>
<sequence length="125" mass="13781">MKKLMFLGAGLLLASAITYAQVDTTSTPQRSTPQQSTPQVAPPQPESQNAVDPSTSKIDTKNMIHLEASEVPASLKRTLQGPEYEGWESGMLYKDKSNNHYILQIQNGGKMRTYHFGSDGKPTRN</sequence>
<feature type="chain" id="PRO_5009912023" description="Beta-lactamase-inhibitor-like, PepSY-like" evidence="2">
    <location>
        <begin position="21"/>
        <end position="125"/>
    </location>
</feature>
<name>A0A1M5LES7_9BACT</name>
<reference evidence="3 4" key="1">
    <citation type="submission" date="2016-11" db="EMBL/GenBank/DDBJ databases">
        <authorList>
            <person name="Jaros S."/>
            <person name="Januszkiewicz K."/>
            <person name="Wedrychowicz H."/>
        </authorList>
    </citation>
    <scope>NUCLEOTIDE SEQUENCE [LARGE SCALE GENOMIC DNA]</scope>
    <source>
        <strain evidence="3 4">DSM 24574</strain>
    </source>
</reference>
<organism evidence="3 4">
    <name type="scientific">Chryseolinea serpens</name>
    <dbReference type="NCBI Taxonomy" id="947013"/>
    <lineage>
        <taxon>Bacteria</taxon>
        <taxon>Pseudomonadati</taxon>
        <taxon>Bacteroidota</taxon>
        <taxon>Cytophagia</taxon>
        <taxon>Cytophagales</taxon>
        <taxon>Fulvivirgaceae</taxon>
        <taxon>Chryseolinea</taxon>
    </lineage>
</organism>
<evidence type="ECO:0000256" key="1">
    <source>
        <dbReference type="SAM" id="MobiDB-lite"/>
    </source>
</evidence>
<dbReference type="OrthoDB" id="9851528at2"/>
<feature type="region of interest" description="Disordered" evidence="1">
    <location>
        <begin position="23"/>
        <end position="59"/>
    </location>
</feature>
<dbReference type="AlphaFoldDB" id="A0A1M5LES7"/>
<evidence type="ECO:0000256" key="2">
    <source>
        <dbReference type="SAM" id="SignalP"/>
    </source>
</evidence>
<keyword evidence="2" id="KW-0732">Signal</keyword>
<dbReference type="RefSeq" id="WP_143164777.1">
    <property type="nucleotide sequence ID" value="NZ_FQWQ01000001.1"/>
</dbReference>
<evidence type="ECO:0008006" key="5">
    <source>
        <dbReference type="Google" id="ProtNLM"/>
    </source>
</evidence>
<gene>
    <name evidence="3" type="ORF">SAMN04488109_1168</name>
</gene>
<dbReference type="EMBL" id="FQWQ01000001">
    <property type="protein sequence ID" value="SHG63466.1"/>
    <property type="molecule type" value="Genomic_DNA"/>
</dbReference>
<accession>A0A1M5LES7</accession>
<feature type="compositionally biased region" description="Polar residues" evidence="1">
    <location>
        <begin position="46"/>
        <end position="57"/>
    </location>
</feature>
<evidence type="ECO:0000313" key="3">
    <source>
        <dbReference type="EMBL" id="SHG63466.1"/>
    </source>
</evidence>
<protein>
    <recommendedName>
        <fullName evidence="5">Beta-lactamase-inhibitor-like, PepSY-like</fullName>
    </recommendedName>
</protein>
<feature type="signal peptide" evidence="2">
    <location>
        <begin position="1"/>
        <end position="20"/>
    </location>
</feature>
<proteinExistence type="predicted"/>
<evidence type="ECO:0000313" key="4">
    <source>
        <dbReference type="Proteomes" id="UP000184212"/>
    </source>
</evidence>
<keyword evidence="4" id="KW-1185">Reference proteome</keyword>